<organism evidence="1 2">
    <name type="scientific">Stenotrophomonas maltophilia</name>
    <name type="common">Pseudomonas maltophilia</name>
    <name type="synonym">Xanthomonas maltophilia</name>
    <dbReference type="NCBI Taxonomy" id="40324"/>
    <lineage>
        <taxon>Bacteria</taxon>
        <taxon>Pseudomonadati</taxon>
        <taxon>Pseudomonadota</taxon>
        <taxon>Gammaproteobacteria</taxon>
        <taxon>Lysobacterales</taxon>
        <taxon>Lysobacteraceae</taxon>
        <taxon>Stenotrophomonas</taxon>
        <taxon>Stenotrophomonas maltophilia group</taxon>
    </lineage>
</organism>
<sequence length="188" mass="21018">MRNRDAITRPGTRGEKKLRDAPRRLRDLQHWADCFSGAFPSPEELGSQARYWNYKVPTRAGLIEGPATTLRIQRACAQSLISACANLIQSRPASQATVRVTCCIAQPGMFSSEICLYLDEAYFQGHVASTADGQVTAITSRSLSAEWQLVLPQGVEERGVQVSIPPTDHDDGLEQEYWFYGEVADRRW</sequence>
<gene>
    <name evidence="1" type="ORF">CEK00_10330</name>
</gene>
<protein>
    <recommendedName>
        <fullName evidence="3">DUF3916 domain-containing protein</fullName>
    </recommendedName>
</protein>
<reference evidence="1 2" key="1">
    <citation type="submission" date="2017-06" db="EMBL/GenBank/DDBJ databases">
        <title>Genome sequencing and assembly of Stenotrophomonas maltophilia DF07.</title>
        <authorList>
            <person name="Iyer R."/>
        </authorList>
    </citation>
    <scope>NUCLEOTIDE SEQUENCE [LARGE SCALE GENOMIC DNA]</scope>
    <source>
        <strain evidence="1 2">DF07</strain>
    </source>
</reference>
<evidence type="ECO:0008006" key="3">
    <source>
        <dbReference type="Google" id="ProtNLM"/>
    </source>
</evidence>
<comment type="caution">
    <text evidence="1">The sequence shown here is derived from an EMBL/GenBank/DDBJ whole genome shotgun (WGS) entry which is preliminary data.</text>
</comment>
<accession>A0A270NHW6</accession>
<dbReference type="Pfam" id="PF13079">
    <property type="entry name" value="DUF3916"/>
    <property type="match status" value="1"/>
</dbReference>
<dbReference type="Proteomes" id="UP000216433">
    <property type="component" value="Unassembled WGS sequence"/>
</dbReference>
<dbReference type="RefSeq" id="WP_095377937.1">
    <property type="nucleotide sequence ID" value="NZ_JACLBE010000002.1"/>
</dbReference>
<name>A0A270NHW6_STEMA</name>
<dbReference type="AlphaFoldDB" id="A0A270NHW6"/>
<dbReference type="EMBL" id="NJGC01000010">
    <property type="protein sequence ID" value="PAM71617.1"/>
    <property type="molecule type" value="Genomic_DNA"/>
</dbReference>
<evidence type="ECO:0000313" key="1">
    <source>
        <dbReference type="EMBL" id="PAM71617.1"/>
    </source>
</evidence>
<evidence type="ECO:0000313" key="2">
    <source>
        <dbReference type="Proteomes" id="UP000216433"/>
    </source>
</evidence>
<dbReference type="InterPro" id="IPR025075">
    <property type="entry name" value="DUF3916"/>
</dbReference>
<proteinExistence type="predicted"/>